<name>A0A915E6T5_9BILA</name>
<evidence type="ECO:0000313" key="3">
    <source>
        <dbReference type="WBParaSite" id="jg26809"/>
    </source>
</evidence>
<proteinExistence type="predicted"/>
<evidence type="ECO:0000256" key="1">
    <source>
        <dbReference type="SAM" id="MobiDB-lite"/>
    </source>
</evidence>
<dbReference type="Proteomes" id="UP000887574">
    <property type="component" value="Unplaced"/>
</dbReference>
<sequence length="201" mass="23238">MEKEDAERFAEMYRKKRDQLKLDKKRASIISEDEFSVAPSATANGIFIKVGFQLLAVYASSFDDLSSKENKEAIKFRKELIILAFKASFRRYRKRQCWNRTNKHIEDIASTSHNLTAVKDRNSIESEHQNDANFSEPATSEEENEDGAVSSSSTRQKVIPEKLPLKYSYKIALLKNLLKKEIKKQQMPSLQSKETAMKRRI</sequence>
<evidence type="ECO:0000313" key="2">
    <source>
        <dbReference type="Proteomes" id="UP000887574"/>
    </source>
</evidence>
<feature type="region of interest" description="Disordered" evidence="1">
    <location>
        <begin position="126"/>
        <end position="155"/>
    </location>
</feature>
<keyword evidence="2" id="KW-1185">Reference proteome</keyword>
<dbReference type="WBParaSite" id="jg26809">
    <property type="protein sequence ID" value="jg26809"/>
    <property type="gene ID" value="jg26809"/>
</dbReference>
<dbReference type="AlphaFoldDB" id="A0A915E6T5"/>
<accession>A0A915E6T5</accession>
<protein>
    <submittedName>
        <fullName evidence="3">Uncharacterized protein</fullName>
    </submittedName>
</protein>
<reference evidence="3" key="1">
    <citation type="submission" date="2022-11" db="UniProtKB">
        <authorList>
            <consortium name="WormBaseParasite"/>
        </authorList>
    </citation>
    <scope>IDENTIFICATION</scope>
</reference>
<organism evidence="2 3">
    <name type="scientific">Ditylenchus dipsaci</name>
    <dbReference type="NCBI Taxonomy" id="166011"/>
    <lineage>
        <taxon>Eukaryota</taxon>
        <taxon>Metazoa</taxon>
        <taxon>Ecdysozoa</taxon>
        <taxon>Nematoda</taxon>
        <taxon>Chromadorea</taxon>
        <taxon>Rhabditida</taxon>
        <taxon>Tylenchina</taxon>
        <taxon>Tylenchomorpha</taxon>
        <taxon>Sphaerularioidea</taxon>
        <taxon>Anguinidae</taxon>
        <taxon>Anguininae</taxon>
        <taxon>Ditylenchus</taxon>
    </lineage>
</organism>